<dbReference type="STRING" id="1977882.B9T28_09750"/>
<sequence length="101" mass="12029">MSYKHNNLMAMRQNYWNDESSANVISEKHYFQQTLIEHGVFESASIEDAKYFFFSLPSIIIVKGYALGFMDHTVKILISKYIHDNKQMLMLRQDIKIQFRM</sequence>
<gene>
    <name evidence="1" type="ORF">B9T28_09750</name>
</gene>
<proteinExistence type="predicted"/>
<keyword evidence="2" id="KW-1185">Reference proteome</keyword>
<evidence type="ECO:0000313" key="1">
    <source>
        <dbReference type="EMBL" id="OTG65068.1"/>
    </source>
</evidence>
<dbReference type="RefSeq" id="WP_086203790.1">
    <property type="nucleotide sequence ID" value="NZ_NEGB01000005.1"/>
</dbReference>
<evidence type="ECO:0000313" key="2">
    <source>
        <dbReference type="Proteomes" id="UP000242765"/>
    </source>
</evidence>
<dbReference type="OrthoDB" id="6701019at2"/>
<dbReference type="Proteomes" id="UP000242765">
    <property type="component" value="Unassembled WGS sequence"/>
</dbReference>
<name>A0A1Y3CD97_9GAMM</name>
<comment type="caution">
    <text evidence="1">The sequence shown here is derived from an EMBL/GenBank/DDBJ whole genome shotgun (WGS) entry which is preliminary data.</text>
</comment>
<dbReference type="EMBL" id="NEGB01000005">
    <property type="protein sequence ID" value="OTG65068.1"/>
    <property type="molecule type" value="Genomic_DNA"/>
</dbReference>
<accession>A0A1Y3CD97</accession>
<dbReference type="AlphaFoldDB" id="A0A1Y3CD97"/>
<reference evidence="1 2" key="1">
    <citation type="submission" date="2017-04" db="EMBL/GenBank/DDBJ databases">
        <title>High diversity of culturable Acinetobacter species in natural soil and water ecosystems.</title>
        <authorList>
            <person name="Nemec A."/>
            <person name="Radolfova-Krizova L."/>
        </authorList>
    </citation>
    <scope>NUCLEOTIDE SEQUENCE [LARGE SCALE GENOMIC DNA]</scope>
    <source>
        <strain evidence="1 2">ANC 4999</strain>
    </source>
</reference>
<organism evidence="1 2">
    <name type="scientific">Acinetobacter silvestris</name>
    <dbReference type="NCBI Taxonomy" id="1977882"/>
    <lineage>
        <taxon>Bacteria</taxon>
        <taxon>Pseudomonadati</taxon>
        <taxon>Pseudomonadota</taxon>
        <taxon>Gammaproteobacteria</taxon>
        <taxon>Moraxellales</taxon>
        <taxon>Moraxellaceae</taxon>
        <taxon>Acinetobacter</taxon>
    </lineage>
</organism>
<protein>
    <submittedName>
        <fullName evidence="1">Uncharacterized protein</fullName>
    </submittedName>
</protein>